<feature type="site" description="Essential for catalytic activity" evidence="12">
    <location>
        <position position="174"/>
    </location>
</feature>
<evidence type="ECO:0000256" key="11">
    <source>
        <dbReference type="ARBA" id="ARBA00060730"/>
    </source>
</evidence>
<feature type="binding site" evidence="12">
    <location>
        <position position="38"/>
    </location>
    <ligand>
        <name>Mg(2+)</name>
        <dbReference type="ChEBI" id="CHEBI:18420"/>
        <label>1</label>
    </ligand>
</feature>
<dbReference type="AlphaFoldDB" id="A0A9D1NIS5"/>
<evidence type="ECO:0000256" key="2">
    <source>
        <dbReference type="ARBA" id="ARBA00004904"/>
    </source>
</evidence>
<dbReference type="GO" id="GO:0000287">
    <property type="term" value="F:magnesium ion binding"/>
    <property type="evidence" value="ECO:0007669"/>
    <property type="project" value="UniProtKB-UniRule"/>
</dbReference>
<feature type="binding site" evidence="12">
    <location>
        <position position="153"/>
    </location>
    <ligand>
        <name>Mg(2+)</name>
        <dbReference type="ChEBI" id="CHEBI:18420"/>
        <label>2</label>
    </ligand>
</feature>
<dbReference type="PANTHER" id="PTHR21327">
    <property type="entry name" value="GTP CYCLOHYDROLASE II-RELATED"/>
    <property type="match status" value="1"/>
</dbReference>
<comment type="cofactor">
    <cofactor evidence="12 13">
        <name>Mg(2+)</name>
        <dbReference type="ChEBI" id="CHEBI:18420"/>
    </cofactor>
    <cofactor evidence="12 13">
        <name>Mn(2+)</name>
        <dbReference type="ChEBI" id="CHEBI:29035"/>
    </cofactor>
    <text evidence="12 13">Binds 2 divalent metal cations per subunit. Magnesium or manganese.</text>
</comment>
<comment type="pathway">
    <text evidence="2 12 13">Cofactor biosynthesis; riboflavin biosynthesis; 2-hydroxy-3-oxobutyl phosphate from D-ribulose 5-phosphate: step 1/1.</text>
</comment>
<reference evidence="14" key="2">
    <citation type="journal article" date="2021" name="PeerJ">
        <title>Extensive microbial diversity within the chicken gut microbiome revealed by metagenomics and culture.</title>
        <authorList>
            <person name="Gilroy R."/>
            <person name="Ravi A."/>
            <person name="Getino M."/>
            <person name="Pursley I."/>
            <person name="Horton D.L."/>
            <person name="Alikhan N.F."/>
            <person name="Baker D."/>
            <person name="Gharbi K."/>
            <person name="Hall N."/>
            <person name="Watson M."/>
            <person name="Adriaenssens E.M."/>
            <person name="Foster-Nyarko E."/>
            <person name="Jarju S."/>
            <person name="Secka A."/>
            <person name="Antonio M."/>
            <person name="Oren A."/>
            <person name="Chaudhuri R.R."/>
            <person name="La Ragione R."/>
            <person name="Hildebrand F."/>
            <person name="Pallen M.J."/>
        </authorList>
    </citation>
    <scope>NUCLEOTIDE SEQUENCE</scope>
    <source>
        <strain evidence="14">10669</strain>
    </source>
</reference>
<feature type="binding site" evidence="12">
    <location>
        <begin position="37"/>
        <end position="38"/>
    </location>
    <ligand>
        <name>D-ribulose 5-phosphate</name>
        <dbReference type="ChEBI" id="CHEBI:58121"/>
    </ligand>
</feature>
<feature type="binding site" evidence="12">
    <location>
        <position position="42"/>
    </location>
    <ligand>
        <name>D-ribulose 5-phosphate</name>
        <dbReference type="ChEBI" id="CHEBI:58121"/>
    </ligand>
</feature>
<keyword evidence="9 12" id="KW-0464">Manganese</keyword>
<comment type="subunit">
    <text evidence="3 12 13">Homodimer.</text>
</comment>
<evidence type="ECO:0000256" key="9">
    <source>
        <dbReference type="ARBA" id="ARBA00023211"/>
    </source>
</evidence>
<accession>A0A9D1NIS5</accession>
<evidence type="ECO:0000256" key="6">
    <source>
        <dbReference type="ARBA" id="ARBA00022619"/>
    </source>
</evidence>
<dbReference type="Gene3D" id="3.90.870.10">
    <property type="entry name" value="DHBP synthase"/>
    <property type="match status" value="1"/>
</dbReference>
<keyword evidence="10 12" id="KW-0456">Lyase</keyword>
<dbReference type="PANTHER" id="PTHR21327:SF38">
    <property type="entry name" value="3,4-DIHYDROXY-2-BUTANONE 4-PHOSPHATE SYNTHASE"/>
    <property type="match status" value="1"/>
</dbReference>
<dbReference type="EC" id="4.1.99.12" evidence="4 12"/>
<dbReference type="GO" id="GO:0030145">
    <property type="term" value="F:manganese ion binding"/>
    <property type="evidence" value="ECO:0007669"/>
    <property type="project" value="UniProtKB-UniRule"/>
</dbReference>
<dbReference type="SUPFAM" id="SSF55821">
    <property type="entry name" value="YrdC/RibB"/>
    <property type="match status" value="1"/>
</dbReference>
<name>A0A9D1NIS5_9BACT</name>
<keyword evidence="6 12" id="KW-0686">Riboflavin biosynthesis</keyword>
<evidence type="ECO:0000256" key="5">
    <source>
        <dbReference type="ARBA" id="ARBA00018836"/>
    </source>
</evidence>
<dbReference type="GO" id="GO:0005829">
    <property type="term" value="C:cytosol"/>
    <property type="evidence" value="ECO:0007669"/>
    <property type="project" value="UniProtKB-ARBA"/>
</dbReference>
<feature type="binding site" evidence="12">
    <location>
        <position position="38"/>
    </location>
    <ligand>
        <name>Mg(2+)</name>
        <dbReference type="ChEBI" id="CHEBI:18420"/>
        <label>2</label>
    </ligand>
</feature>
<reference evidence="14" key="1">
    <citation type="submission" date="2020-10" db="EMBL/GenBank/DDBJ databases">
        <authorList>
            <person name="Gilroy R."/>
        </authorList>
    </citation>
    <scope>NUCLEOTIDE SEQUENCE</scope>
    <source>
        <strain evidence="14">10669</strain>
    </source>
</reference>
<protein>
    <recommendedName>
        <fullName evidence="5 12">3,4-dihydroxy-2-butanone 4-phosphate synthase</fullName>
        <shortName evidence="12 13">DHBP synthase</shortName>
        <ecNumber evidence="4 12">4.1.99.12</ecNumber>
    </recommendedName>
</protein>
<dbReference type="EMBL" id="DVOG01000054">
    <property type="protein sequence ID" value="HIV03899.1"/>
    <property type="molecule type" value="Genomic_DNA"/>
</dbReference>
<comment type="caution">
    <text evidence="14">The sequence shown here is derived from an EMBL/GenBank/DDBJ whole genome shotgun (WGS) entry which is preliminary data.</text>
</comment>
<gene>
    <name evidence="12 14" type="primary">ribB</name>
    <name evidence="14" type="ORF">IAC75_01970</name>
</gene>
<dbReference type="NCBIfam" id="TIGR00506">
    <property type="entry name" value="ribB"/>
    <property type="match status" value="1"/>
</dbReference>
<evidence type="ECO:0000313" key="15">
    <source>
        <dbReference type="Proteomes" id="UP000886812"/>
    </source>
</evidence>
<evidence type="ECO:0000256" key="12">
    <source>
        <dbReference type="HAMAP-Rule" id="MF_00180"/>
    </source>
</evidence>
<evidence type="ECO:0000256" key="13">
    <source>
        <dbReference type="RuleBase" id="RU003843"/>
    </source>
</evidence>
<evidence type="ECO:0000313" key="14">
    <source>
        <dbReference type="EMBL" id="HIV03899.1"/>
    </source>
</evidence>
<dbReference type="InterPro" id="IPR017945">
    <property type="entry name" value="DHBP_synth_RibB-like_a/b_dom"/>
</dbReference>
<comment type="function">
    <text evidence="1 12 13">Catalyzes the conversion of D-ribulose 5-phosphate to formate and 3,4-dihydroxy-2-butanone 4-phosphate.</text>
</comment>
<evidence type="ECO:0000256" key="10">
    <source>
        <dbReference type="ARBA" id="ARBA00023239"/>
    </source>
</evidence>
<dbReference type="FunFam" id="3.90.870.10:FF:000002">
    <property type="entry name" value="3,4-dihydroxy-2-butanone 4-phosphate synthase"/>
    <property type="match status" value="1"/>
</dbReference>
<sequence>MEENLLEQFGDARSRVECAVASLRSGRGALVVDDENRENEGDLIFAAETLTEEQVAALIRDCSGIICVCITEEKARQLDLPMMVPDNTSRYGTAFTISVDARENVTTGVSAADRLEAVRVVAADDSTRADLAAPGHMFPLVARGNGVLERPGHTEATVDLARLAGFRPCGVLCELTNPDGTMARLPQVAAYAREHALPLVSIRDLVAYRKGEI</sequence>
<dbReference type="Proteomes" id="UP000886812">
    <property type="component" value="Unassembled WGS sequence"/>
</dbReference>
<dbReference type="Pfam" id="PF00926">
    <property type="entry name" value="DHBP_synthase"/>
    <property type="match status" value="1"/>
</dbReference>
<comment type="similarity">
    <text evidence="11 12 13">Belongs to the DHBP synthase family.</text>
</comment>
<feature type="binding site" evidence="12">
    <location>
        <begin position="150"/>
        <end position="154"/>
    </location>
    <ligand>
        <name>D-ribulose 5-phosphate</name>
        <dbReference type="ChEBI" id="CHEBI:58121"/>
    </ligand>
</feature>
<dbReference type="InterPro" id="IPR000422">
    <property type="entry name" value="DHBP_synthase_RibB"/>
</dbReference>
<comment type="catalytic activity">
    <reaction evidence="12 13">
        <text>D-ribulose 5-phosphate = (2S)-2-hydroxy-3-oxobutyl phosphate + formate + H(+)</text>
        <dbReference type="Rhea" id="RHEA:18457"/>
        <dbReference type="ChEBI" id="CHEBI:15378"/>
        <dbReference type="ChEBI" id="CHEBI:15740"/>
        <dbReference type="ChEBI" id="CHEBI:58121"/>
        <dbReference type="ChEBI" id="CHEBI:58830"/>
        <dbReference type="EC" id="4.1.99.12"/>
    </reaction>
</comment>
<dbReference type="HAMAP" id="MF_00180">
    <property type="entry name" value="RibB"/>
    <property type="match status" value="1"/>
</dbReference>
<dbReference type="GO" id="GO:0009231">
    <property type="term" value="P:riboflavin biosynthetic process"/>
    <property type="evidence" value="ECO:0007669"/>
    <property type="project" value="UniProtKB-UniRule"/>
</dbReference>
<evidence type="ECO:0000256" key="4">
    <source>
        <dbReference type="ARBA" id="ARBA00012153"/>
    </source>
</evidence>
<organism evidence="14 15">
    <name type="scientific">Candidatus Spyradosoma merdigallinarum</name>
    <dbReference type="NCBI Taxonomy" id="2840950"/>
    <lineage>
        <taxon>Bacteria</taxon>
        <taxon>Pseudomonadati</taxon>
        <taxon>Verrucomicrobiota</taxon>
        <taxon>Opitutia</taxon>
        <taxon>Opitutia incertae sedis</taxon>
        <taxon>Candidatus Spyradosoma</taxon>
    </lineage>
</organism>
<evidence type="ECO:0000256" key="8">
    <source>
        <dbReference type="ARBA" id="ARBA00022842"/>
    </source>
</evidence>
<keyword evidence="8 12" id="KW-0460">Magnesium</keyword>
<keyword evidence="7 12" id="KW-0479">Metal-binding</keyword>
<evidence type="ECO:0000256" key="1">
    <source>
        <dbReference type="ARBA" id="ARBA00002284"/>
    </source>
</evidence>
<evidence type="ECO:0000256" key="7">
    <source>
        <dbReference type="ARBA" id="ARBA00022723"/>
    </source>
</evidence>
<feature type="site" description="Essential for catalytic activity" evidence="12">
    <location>
        <position position="136"/>
    </location>
</feature>
<proteinExistence type="inferred from homology"/>
<dbReference type="GO" id="GO:0008686">
    <property type="term" value="F:3,4-dihydroxy-2-butanone-4-phosphate synthase activity"/>
    <property type="evidence" value="ECO:0007669"/>
    <property type="project" value="UniProtKB-UniRule"/>
</dbReference>
<evidence type="ECO:0000256" key="3">
    <source>
        <dbReference type="ARBA" id="ARBA00011738"/>
    </source>
</evidence>